<gene>
    <name evidence="3" type="ORF">ACFQGO_22420</name>
</gene>
<comment type="caution">
    <text evidence="3">The sequence shown here is derived from an EMBL/GenBank/DDBJ whole genome shotgun (WGS) entry which is preliminary data.</text>
</comment>
<sequence length="288" mass="30468">MSRTRIVSHDRSAVVAERPRLRRTVEGVGFVAAWTGLGFLLPVSAEAYLLMGIPLTIAFQTLVRRRPVRELLVRDDGVGLVRRSGLGRRDVAVTALLVLAPLSWGLEAAGRGNPWITAWYAAAVVGGAAAAYALRSTSVRAVLRSAALPTAVGVLGNVLVLGGVHLATGTSLDLAAMPGSVLKWLAIYFPATFVIEEVAFRGALDAHVHHPGEGRGWRSALLVSALWGVWHLPVADGMPSALLVPSLVIWHCLVGVPLSFAWRRSGNLSGPAFAHSAIDAVRNGLIGL</sequence>
<feature type="transmembrane region" description="Helical" evidence="1">
    <location>
        <begin position="241"/>
        <end position="262"/>
    </location>
</feature>
<keyword evidence="4" id="KW-1185">Reference proteome</keyword>
<dbReference type="EMBL" id="JBHSNZ010000015">
    <property type="protein sequence ID" value="MFC5810220.1"/>
    <property type="molecule type" value="Genomic_DNA"/>
</dbReference>
<keyword evidence="1" id="KW-1133">Transmembrane helix</keyword>
<feature type="domain" description="CAAX prenyl protease 2/Lysostaphin resistance protein A-like" evidence="2">
    <location>
        <begin position="182"/>
        <end position="281"/>
    </location>
</feature>
<evidence type="ECO:0000256" key="1">
    <source>
        <dbReference type="SAM" id="Phobius"/>
    </source>
</evidence>
<dbReference type="Pfam" id="PF02517">
    <property type="entry name" value="Rce1-like"/>
    <property type="match status" value="1"/>
</dbReference>
<accession>A0ABW1BCT7</accession>
<evidence type="ECO:0000259" key="2">
    <source>
        <dbReference type="Pfam" id="PF02517"/>
    </source>
</evidence>
<proteinExistence type="predicted"/>
<reference evidence="4" key="1">
    <citation type="journal article" date="2019" name="Int. J. Syst. Evol. Microbiol.">
        <title>The Global Catalogue of Microorganisms (GCM) 10K type strain sequencing project: providing services to taxonomists for standard genome sequencing and annotation.</title>
        <authorList>
            <consortium name="The Broad Institute Genomics Platform"/>
            <consortium name="The Broad Institute Genome Sequencing Center for Infectious Disease"/>
            <person name="Wu L."/>
            <person name="Ma J."/>
        </authorList>
    </citation>
    <scope>NUCLEOTIDE SEQUENCE [LARGE SCALE GENOMIC DNA]</scope>
    <source>
        <strain evidence="4">JCM 9918</strain>
    </source>
</reference>
<feature type="transmembrane region" description="Helical" evidence="1">
    <location>
        <begin position="116"/>
        <end position="134"/>
    </location>
</feature>
<protein>
    <submittedName>
        <fullName evidence="3">CPBP family intramembrane glutamic endopeptidase</fullName>
        <ecNumber evidence="3">3.4.-.-</ecNumber>
    </submittedName>
</protein>
<keyword evidence="1" id="KW-0812">Transmembrane</keyword>
<name>A0ABW1BCT7_9ACTN</name>
<feature type="transmembrane region" description="Helical" evidence="1">
    <location>
        <begin position="21"/>
        <end position="41"/>
    </location>
</feature>
<keyword evidence="3" id="KW-0378">Hydrolase</keyword>
<keyword evidence="1" id="KW-0472">Membrane</keyword>
<evidence type="ECO:0000313" key="3">
    <source>
        <dbReference type="EMBL" id="MFC5810220.1"/>
    </source>
</evidence>
<evidence type="ECO:0000313" key="4">
    <source>
        <dbReference type="Proteomes" id="UP001596112"/>
    </source>
</evidence>
<feature type="transmembrane region" description="Helical" evidence="1">
    <location>
        <begin position="146"/>
        <end position="167"/>
    </location>
</feature>
<dbReference type="Proteomes" id="UP001596112">
    <property type="component" value="Unassembled WGS sequence"/>
</dbReference>
<dbReference type="RefSeq" id="WP_272172013.1">
    <property type="nucleotide sequence ID" value="NZ_JAQOSL010000042.1"/>
</dbReference>
<dbReference type="EC" id="3.4.-.-" evidence="3"/>
<dbReference type="InterPro" id="IPR003675">
    <property type="entry name" value="Rce1/LyrA-like_dom"/>
</dbReference>
<dbReference type="GO" id="GO:0016787">
    <property type="term" value="F:hydrolase activity"/>
    <property type="evidence" value="ECO:0007669"/>
    <property type="project" value="UniProtKB-KW"/>
</dbReference>
<organism evidence="3 4">
    <name type="scientific">Streptomyces heilongjiangensis</name>
    <dbReference type="NCBI Taxonomy" id="945052"/>
    <lineage>
        <taxon>Bacteria</taxon>
        <taxon>Bacillati</taxon>
        <taxon>Actinomycetota</taxon>
        <taxon>Actinomycetes</taxon>
        <taxon>Kitasatosporales</taxon>
        <taxon>Streptomycetaceae</taxon>
        <taxon>Streptomyces</taxon>
    </lineage>
</organism>